<dbReference type="PANTHER" id="PTHR22999:SF23">
    <property type="entry name" value="SORTING NEXIN-16"/>
    <property type="match status" value="1"/>
</dbReference>
<proteinExistence type="predicted"/>
<gene>
    <name evidence="4" type="ORF">HAX54_019119</name>
</gene>
<feature type="domain" description="Sorting nexin C-terminal" evidence="3">
    <location>
        <begin position="61"/>
        <end position="105"/>
    </location>
</feature>
<comment type="subcellular location">
    <subcellularLocation>
        <location evidence="1">Cytoplasm</location>
    </subcellularLocation>
</comment>
<keyword evidence="5" id="KW-1185">Reference proteome</keyword>
<comment type="caution">
    <text evidence="4">The sequence shown here is derived from an EMBL/GenBank/DDBJ whole genome shotgun (WGS) entry which is preliminary data.</text>
</comment>
<evidence type="ECO:0000313" key="5">
    <source>
        <dbReference type="Proteomes" id="UP000823775"/>
    </source>
</evidence>
<dbReference type="InterPro" id="IPR051837">
    <property type="entry name" value="SortingNexin/PXDomain-PKLike"/>
</dbReference>
<protein>
    <recommendedName>
        <fullName evidence="3">Sorting nexin C-terminal domain-containing protein</fullName>
    </recommendedName>
</protein>
<dbReference type="PANTHER" id="PTHR22999">
    <property type="entry name" value="PX SERINE/THREONINE KINASE PXK"/>
    <property type="match status" value="1"/>
</dbReference>
<name>A0ABS8UNG7_DATST</name>
<organism evidence="4 5">
    <name type="scientific">Datura stramonium</name>
    <name type="common">Jimsonweed</name>
    <name type="synonym">Common thornapple</name>
    <dbReference type="NCBI Taxonomy" id="4076"/>
    <lineage>
        <taxon>Eukaryota</taxon>
        <taxon>Viridiplantae</taxon>
        <taxon>Streptophyta</taxon>
        <taxon>Embryophyta</taxon>
        <taxon>Tracheophyta</taxon>
        <taxon>Spermatophyta</taxon>
        <taxon>Magnoliopsida</taxon>
        <taxon>eudicotyledons</taxon>
        <taxon>Gunneridae</taxon>
        <taxon>Pentapetalae</taxon>
        <taxon>asterids</taxon>
        <taxon>lamiids</taxon>
        <taxon>Solanales</taxon>
        <taxon>Solanaceae</taxon>
        <taxon>Solanoideae</taxon>
        <taxon>Datureae</taxon>
        <taxon>Datura</taxon>
    </lineage>
</organism>
<dbReference type="InterPro" id="IPR013937">
    <property type="entry name" value="Sorting_nexin_C"/>
</dbReference>
<evidence type="ECO:0000259" key="3">
    <source>
        <dbReference type="Pfam" id="PF08628"/>
    </source>
</evidence>
<keyword evidence="2" id="KW-0963">Cytoplasm</keyword>
<sequence>MVLGCNVNLSVLEEFRDKFVVVPDQQRISWSATRVGLPNLSVPILNLVDKVSAEQKRRLARRQVFWISKEIMQLMMEDAIDDWLLRQIHWLRRERALLRELDGFKMFSGPMALSS</sequence>
<dbReference type="Proteomes" id="UP000823775">
    <property type="component" value="Unassembled WGS sequence"/>
</dbReference>
<evidence type="ECO:0000256" key="2">
    <source>
        <dbReference type="ARBA" id="ARBA00022490"/>
    </source>
</evidence>
<evidence type="ECO:0000256" key="1">
    <source>
        <dbReference type="ARBA" id="ARBA00004496"/>
    </source>
</evidence>
<dbReference type="Pfam" id="PF08628">
    <property type="entry name" value="Nexin_C"/>
    <property type="match status" value="1"/>
</dbReference>
<dbReference type="EMBL" id="JACEIK010002323">
    <property type="protein sequence ID" value="MCD9560437.1"/>
    <property type="molecule type" value="Genomic_DNA"/>
</dbReference>
<reference evidence="4 5" key="1">
    <citation type="journal article" date="2021" name="BMC Genomics">
        <title>Datura genome reveals duplications of psychoactive alkaloid biosynthetic genes and high mutation rate following tissue culture.</title>
        <authorList>
            <person name="Rajewski A."/>
            <person name="Carter-House D."/>
            <person name="Stajich J."/>
            <person name="Litt A."/>
        </authorList>
    </citation>
    <scope>NUCLEOTIDE SEQUENCE [LARGE SCALE GENOMIC DNA]</scope>
    <source>
        <strain evidence="4">AR-01</strain>
    </source>
</reference>
<accession>A0ABS8UNG7</accession>
<evidence type="ECO:0000313" key="4">
    <source>
        <dbReference type="EMBL" id="MCD9560437.1"/>
    </source>
</evidence>